<dbReference type="Pfam" id="PF00702">
    <property type="entry name" value="Hydrolase"/>
    <property type="match status" value="1"/>
</dbReference>
<feature type="transmembrane region" description="Helical" evidence="12">
    <location>
        <begin position="234"/>
        <end position="252"/>
    </location>
</feature>
<dbReference type="SFLD" id="SFLDG00002">
    <property type="entry name" value="C1.7:_P-type_atpase_like"/>
    <property type="match status" value="1"/>
</dbReference>
<dbReference type="Gene3D" id="2.70.150.10">
    <property type="entry name" value="Calcium-transporting ATPase, cytoplasmic transduction domain A"/>
    <property type="match status" value="1"/>
</dbReference>
<evidence type="ECO:0000313" key="15">
    <source>
        <dbReference type="Proteomes" id="UP000321361"/>
    </source>
</evidence>
<dbReference type="RefSeq" id="WP_071868608.1">
    <property type="nucleotide sequence ID" value="NZ_BJUG01000005.1"/>
</dbReference>
<dbReference type="SFLD" id="SFLDF00027">
    <property type="entry name" value="p-type_atpase"/>
    <property type="match status" value="1"/>
</dbReference>
<evidence type="ECO:0000256" key="10">
    <source>
        <dbReference type="ARBA" id="ARBA00039103"/>
    </source>
</evidence>
<reference evidence="14 15" key="1">
    <citation type="submission" date="2019-07" db="EMBL/GenBank/DDBJ databases">
        <title>Whole genome shotgun sequence of Enterococcus thailandicus NBRC 101867.</title>
        <authorList>
            <person name="Hosoyama A."/>
            <person name="Uohara A."/>
            <person name="Ohji S."/>
            <person name="Ichikawa N."/>
        </authorList>
    </citation>
    <scope>NUCLEOTIDE SEQUENCE [LARGE SCALE GENOMIC DNA]</scope>
    <source>
        <strain evidence="14 15">NBRC 101867</strain>
    </source>
</reference>
<organism evidence="14 15">
    <name type="scientific">Enterococcus thailandicus</name>
    <dbReference type="NCBI Taxonomy" id="417368"/>
    <lineage>
        <taxon>Bacteria</taxon>
        <taxon>Bacillati</taxon>
        <taxon>Bacillota</taxon>
        <taxon>Bacilli</taxon>
        <taxon>Lactobacillales</taxon>
        <taxon>Enterococcaceae</taxon>
        <taxon>Enterococcus</taxon>
    </lineage>
</organism>
<dbReference type="SUPFAM" id="SSF56784">
    <property type="entry name" value="HAD-like"/>
    <property type="match status" value="1"/>
</dbReference>
<dbReference type="NCBIfam" id="TIGR01511">
    <property type="entry name" value="ATPase-IB1_Cu"/>
    <property type="match status" value="1"/>
</dbReference>
<keyword evidence="7 12" id="KW-1133">Transmembrane helix</keyword>
<dbReference type="PROSITE" id="PS01229">
    <property type="entry name" value="COF_2"/>
    <property type="match status" value="1"/>
</dbReference>
<evidence type="ECO:0000256" key="7">
    <source>
        <dbReference type="ARBA" id="ARBA00022989"/>
    </source>
</evidence>
<dbReference type="GO" id="GO:0016887">
    <property type="term" value="F:ATP hydrolysis activity"/>
    <property type="evidence" value="ECO:0007669"/>
    <property type="project" value="InterPro"/>
</dbReference>
<dbReference type="InterPro" id="IPR023299">
    <property type="entry name" value="ATPase_P-typ_cyto_dom_N"/>
</dbReference>
<dbReference type="PANTHER" id="PTHR48085">
    <property type="entry name" value="CADMIUM/ZINC-TRANSPORTING ATPASE HMA2-RELATED"/>
    <property type="match status" value="1"/>
</dbReference>
<dbReference type="PRINTS" id="PR00941">
    <property type="entry name" value="CDATPASE"/>
</dbReference>
<dbReference type="PANTHER" id="PTHR48085:SF5">
    <property type="entry name" value="CADMIUM_ZINC-TRANSPORTING ATPASE HMA4-RELATED"/>
    <property type="match status" value="1"/>
</dbReference>
<dbReference type="InterPro" id="IPR001757">
    <property type="entry name" value="P_typ_ATPase"/>
</dbReference>
<keyword evidence="12" id="KW-0067">ATP-binding</keyword>
<evidence type="ECO:0000256" key="12">
    <source>
        <dbReference type="RuleBase" id="RU362081"/>
    </source>
</evidence>
<dbReference type="EC" id="7.2.2.21" evidence="10"/>
<evidence type="ECO:0000256" key="11">
    <source>
        <dbReference type="ARBA" id="ARBA00049338"/>
    </source>
</evidence>
<evidence type="ECO:0000256" key="6">
    <source>
        <dbReference type="ARBA" id="ARBA00022967"/>
    </source>
</evidence>
<dbReference type="SFLD" id="SFLDS00003">
    <property type="entry name" value="Haloacid_Dehalogenase"/>
    <property type="match status" value="1"/>
</dbReference>
<dbReference type="CDD" id="cd02079">
    <property type="entry name" value="P-type_ATPase_HM"/>
    <property type="match status" value="1"/>
</dbReference>
<evidence type="ECO:0000256" key="4">
    <source>
        <dbReference type="ARBA" id="ARBA00022692"/>
    </source>
</evidence>
<dbReference type="InterPro" id="IPR023298">
    <property type="entry name" value="ATPase_P-typ_TM_dom_sf"/>
</dbReference>
<protein>
    <recommendedName>
        <fullName evidence="10">Cd(2+)-exporting ATPase</fullName>
        <ecNumber evidence="10">7.2.2.21</ecNumber>
    </recommendedName>
</protein>
<dbReference type="GO" id="GO:0005524">
    <property type="term" value="F:ATP binding"/>
    <property type="evidence" value="ECO:0007669"/>
    <property type="project" value="UniProtKB-UniRule"/>
</dbReference>
<feature type="transmembrane region" description="Helical" evidence="12">
    <location>
        <begin position="258"/>
        <end position="278"/>
    </location>
</feature>
<accession>A0A510WCK3</accession>
<dbReference type="InterPro" id="IPR023214">
    <property type="entry name" value="HAD_sf"/>
</dbReference>
<name>A0A510WCK3_ENTTH</name>
<feature type="domain" description="P-type ATPase A" evidence="13">
    <location>
        <begin position="118"/>
        <end position="218"/>
    </location>
</feature>
<comment type="subcellular location">
    <subcellularLocation>
        <location evidence="1">Cell membrane</location>
        <topology evidence="1">Multi-pass membrane protein</topology>
    </subcellularLocation>
</comment>
<evidence type="ECO:0000256" key="5">
    <source>
        <dbReference type="ARBA" id="ARBA00022723"/>
    </source>
</evidence>
<feature type="transmembrane region" description="Helical" evidence="12">
    <location>
        <begin position="37"/>
        <end position="57"/>
    </location>
</feature>
<keyword evidence="6" id="KW-1278">Translocase</keyword>
<dbReference type="Gene3D" id="3.40.50.1000">
    <property type="entry name" value="HAD superfamily/HAD-like"/>
    <property type="match status" value="1"/>
</dbReference>
<dbReference type="Pfam" id="PF00122">
    <property type="entry name" value="E1-E2_ATPase"/>
    <property type="match status" value="1"/>
</dbReference>
<dbReference type="PROSITE" id="PS00154">
    <property type="entry name" value="ATPASE_E1_E2"/>
    <property type="match status" value="1"/>
</dbReference>
<dbReference type="InterPro" id="IPR051014">
    <property type="entry name" value="Cation_Transport_ATPase_IB"/>
</dbReference>
<evidence type="ECO:0000256" key="8">
    <source>
        <dbReference type="ARBA" id="ARBA00023065"/>
    </source>
</evidence>
<dbReference type="NCBIfam" id="TIGR01494">
    <property type="entry name" value="ATPase_P-type"/>
    <property type="match status" value="1"/>
</dbReference>
<evidence type="ECO:0000313" key="14">
    <source>
        <dbReference type="EMBL" id="GEK36924.1"/>
    </source>
</evidence>
<dbReference type="NCBIfam" id="TIGR01525">
    <property type="entry name" value="ATPase-IB_hvy"/>
    <property type="match status" value="1"/>
</dbReference>
<dbReference type="PRINTS" id="PR00119">
    <property type="entry name" value="CATATPASE"/>
</dbReference>
<dbReference type="InterPro" id="IPR018303">
    <property type="entry name" value="ATPase_P-typ_P_site"/>
</dbReference>
<dbReference type="AlphaFoldDB" id="A0A510WCK3"/>
<gene>
    <name evidence="14" type="primary">cadA</name>
    <name evidence="14" type="ORF">ETH01_12110</name>
</gene>
<dbReference type="Proteomes" id="UP000321361">
    <property type="component" value="Unassembled WGS sequence"/>
</dbReference>
<evidence type="ECO:0000256" key="1">
    <source>
        <dbReference type="ARBA" id="ARBA00004651"/>
    </source>
</evidence>
<dbReference type="FunFam" id="2.70.150.10:FF:000002">
    <property type="entry name" value="Copper-transporting ATPase 1, putative"/>
    <property type="match status" value="1"/>
</dbReference>
<comment type="catalytic activity">
    <reaction evidence="11">
        <text>Cd(2+)(in) + ATP + H2O = Cd(2+)(out) + ADP + phosphate + H(+)</text>
        <dbReference type="Rhea" id="RHEA:12132"/>
        <dbReference type="ChEBI" id="CHEBI:15377"/>
        <dbReference type="ChEBI" id="CHEBI:15378"/>
        <dbReference type="ChEBI" id="CHEBI:30616"/>
        <dbReference type="ChEBI" id="CHEBI:43474"/>
        <dbReference type="ChEBI" id="CHEBI:48775"/>
        <dbReference type="ChEBI" id="CHEBI:456216"/>
        <dbReference type="EC" id="7.2.2.21"/>
    </reaction>
</comment>
<keyword evidence="12" id="KW-1003">Cell membrane</keyword>
<keyword evidence="8" id="KW-0406">Ion transport</keyword>
<dbReference type="InterPro" id="IPR036412">
    <property type="entry name" value="HAD-like_sf"/>
</dbReference>
<evidence type="ECO:0000256" key="2">
    <source>
        <dbReference type="ARBA" id="ARBA00006024"/>
    </source>
</evidence>
<feature type="transmembrane region" description="Helical" evidence="12">
    <location>
        <begin position="12"/>
        <end position="31"/>
    </location>
</feature>
<keyword evidence="9 12" id="KW-0472">Membrane</keyword>
<dbReference type="SUPFAM" id="SSF81653">
    <property type="entry name" value="Calcium ATPase, transduction domain A"/>
    <property type="match status" value="1"/>
</dbReference>
<keyword evidence="8" id="KW-0813">Transport</keyword>
<keyword evidence="4 12" id="KW-0812">Transmembrane</keyword>
<dbReference type="InterPro" id="IPR008250">
    <property type="entry name" value="ATPase_P-typ_transduc_dom_A_sf"/>
</dbReference>
<dbReference type="GO" id="GO:0005886">
    <property type="term" value="C:plasma membrane"/>
    <property type="evidence" value="ECO:0007669"/>
    <property type="project" value="UniProtKB-SubCell"/>
</dbReference>
<dbReference type="InterPro" id="IPR059000">
    <property type="entry name" value="ATPase_P-type_domA"/>
</dbReference>
<dbReference type="InterPro" id="IPR027256">
    <property type="entry name" value="P-typ_ATPase_IB"/>
</dbReference>
<keyword evidence="12" id="KW-0547">Nucleotide-binding</keyword>
<dbReference type="Gene3D" id="3.40.1110.10">
    <property type="entry name" value="Calcium-transporting ATPase, cytoplasmic domain N"/>
    <property type="match status" value="1"/>
</dbReference>
<evidence type="ECO:0000259" key="13">
    <source>
        <dbReference type="Pfam" id="PF00122"/>
    </source>
</evidence>
<evidence type="ECO:0000256" key="9">
    <source>
        <dbReference type="ARBA" id="ARBA00023136"/>
    </source>
</evidence>
<feature type="transmembrane region" description="Helical" evidence="12">
    <location>
        <begin position="596"/>
        <end position="614"/>
    </location>
</feature>
<dbReference type="SUPFAM" id="SSF81665">
    <property type="entry name" value="Calcium ATPase, transmembrane domain M"/>
    <property type="match status" value="1"/>
</dbReference>
<comment type="caution">
    <text evidence="14">The sequence shown here is derived from an EMBL/GenBank/DDBJ whole genome shotgun (WGS) entry which is preliminary data.</text>
</comment>
<dbReference type="OrthoDB" id="9813266at2"/>
<comment type="similarity">
    <text evidence="2 12">Belongs to the cation transport ATPase (P-type) (TC 3.A.3) family. Type IB subfamily.</text>
</comment>
<evidence type="ECO:0000256" key="3">
    <source>
        <dbReference type="ARBA" id="ARBA00022539"/>
    </source>
</evidence>
<feature type="transmembrane region" description="Helical" evidence="12">
    <location>
        <begin position="570"/>
        <end position="590"/>
    </location>
</feature>
<dbReference type="GO" id="GO:0008551">
    <property type="term" value="F:P-type cadmium transporter activity"/>
    <property type="evidence" value="ECO:0007669"/>
    <property type="project" value="UniProtKB-EC"/>
</dbReference>
<keyword evidence="3" id="KW-0104">Cadmium</keyword>
<sequence length="635" mass="69429">MNSQKIILSHKKQLMVISGSFIFLALVAKFFSYQEGYRLSMAISALFGILPIGLQAYQAIKVKVISIDLLVTIAIFGAFAIGEYNEAAIVAFLFLFGHFLEQKTLEKTRSAIQSLVQLAPTTAWKFFEDTVEKIPIDEVEEDDLLLVKTGAQVPVDGVVIEGEGSIDESSVTGEAQRVAKKAKDQVFAGTILENGTLKVQAMRVGEETTFGKIIELVEEAQDAKSTTERFIDRFATYYTPFVLILALLIGVFSKDIRLAITILVLGCPGALIIGVPVSNVAGIGNGAKNGVLVKGSEVMQVFSRVDTMVFDKTGTLTNGKPSVSSVKSYGQSATNVLPFVARIEQESDHPLGQAIVKYVEKQMGNIEQYQVTNTTVIKGKGIIATVAGEKLFIGNRQLLSDQAISLSEVEADEQRLQQEGNSLVFVATKNEVVLLIGIKDQLREGVKETLQKLQEKGIKRLVMLSGDNQLTAESIGKEIGLSEIHGNLLPEEKANYIKKIQKEGQVVAFVGDGINDSPSLAIADIGIAMGNGTDVAVETSDIVLMQSDFKKLLYAFDLTKKSVLNMKENIGIALGTVLFLLIGLIFGYVYMASGMLFHELSILLVVFNSMRLLSYRQKKKKLDRNQLFKETEELN</sequence>
<keyword evidence="5 12" id="KW-0479">Metal-binding</keyword>
<proteinExistence type="inferred from homology"/>
<dbReference type="InterPro" id="IPR044492">
    <property type="entry name" value="P_typ_ATPase_HD_dom"/>
</dbReference>
<dbReference type="GO" id="GO:0046872">
    <property type="term" value="F:metal ion binding"/>
    <property type="evidence" value="ECO:0007669"/>
    <property type="project" value="UniProtKB-KW"/>
</dbReference>
<dbReference type="EMBL" id="BJUG01000005">
    <property type="protein sequence ID" value="GEK36924.1"/>
    <property type="molecule type" value="Genomic_DNA"/>
</dbReference>